<gene>
    <name evidence="3" type="ORF">EFL26_01450</name>
</gene>
<sequence>MTIVSPDPEPIASSAPPALLSDPLLEVVVLHPRDAEAATVGQADRLLALAEPELGGRSPEPAAVSAILRETDLPVRVLLRLEDGLGLSVEGLTRLAGLARDYLTLGAQGVVFGFLDRDLEIDRTACSALAQELAGTPWTFARAFDAALYADRAWRDVRRLPGLDGVSSAGSTRGFAAGGDELLRRCAADPDVAALLVAAGGLTTEHVPWLIRTGVRQFSLGEEARPDGSWSKAYVAADYVRAWRMLLDDAHQRALGVPVD</sequence>
<dbReference type="GO" id="GO:0005507">
    <property type="term" value="F:copper ion binding"/>
    <property type="evidence" value="ECO:0007669"/>
    <property type="project" value="TreeGrafter"/>
</dbReference>
<dbReference type="SUPFAM" id="SSF110395">
    <property type="entry name" value="CutC-like"/>
    <property type="match status" value="1"/>
</dbReference>
<protein>
    <recommendedName>
        <fullName evidence="2">Copper homeostasis protein cutC homolog</fullName>
    </recommendedName>
</protein>
<evidence type="ECO:0000256" key="2">
    <source>
        <dbReference type="ARBA" id="ARBA00019014"/>
    </source>
</evidence>
<dbReference type="Pfam" id="PF03932">
    <property type="entry name" value="CutC"/>
    <property type="match status" value="1"/>
</dbReference>
<accession>A0A3N0GYP1</accession>
<dbReference type="AlphaFoldDB" id="A0A3N0GYP1"/>
<name>A0A3N0GYP1_9ACTN</name>
<reference evidence="3 4" key="1">
    <citation type="submission" date="2018-11" db="EMBL/GenBank/DDBJ databases">
        <authorList>
            <person name="Li F."/>
        </authorList>
    </citation>
    <scope>NUCLEOTIDE SEQUENCE [LARGE SCALE GENOMIC DNA]</scope>
    <source>
        <strain evidence="3 4">Gsoil 818</strain>
    </source>
</reference>
<dbReference type="Proteomes" id="UP000279994">
    <property type="component" value="Unassembled WGS sequence"/>
</dbReference>
<dbReference type="InterPro" id="IPR005627">
    <property type="entry name" value="CutC-like"/>
</dbReference>
<keyword evidence="4" id="KW-1185">Reference proteome</keyword>
<comment type="similarity">
    <text evidence="1">Belongs to the CutC family.</text>
</comment>
<proteinExistence type="inferred from homology"/>
<evidence type="ECO:0000313" key="3">
    <source>
        <dbReference type="EMBL" id="RNM17595.1"/>
    </source>
</evidence>
<dbReference type="EMBL" id="RJSF01000003">
    <property type="protein sequence ID" value="RNM17595.1"/>
    <property type="molecule type" value="Genomic_DNA"/>
</dbReference>
<evidence type="ECO:0000313" key="4">
    <source>
        <dbReference type="Proteomes" id="UP000279994"/>
    </source>
</evidence>
<organism evidence="3 4">
    <name type="scientific">Nocardioides pocheonensis</name>
    <dbReference type="NCBI Taxonomy" id="661485"/>
    <lineage>
        <taxon>Bacteria</taxon>
        <taxon>Bacillati</taxon>
        <taxon>Actinomycetota</taxon>
        <taxon>Actinomycetes</taxon>
        <taxon>Propionibacteriales</taxon>
        <taxon>Nocardioidaceae</taxon>
        <taxon>Nocardioides</taxon>
    </lineage>
</organism>
<dbReference type="RefSeq" id="WP_123221213.1">
    <property type="nucleotide sequence ID" value="NZ_RJSF01000003.1"/>
</dbReference>
<evidence type="ECO:0000256" key="1">
    <source>
        <dbReference type="ARBA" id="ARBA00007768"/>
    </source>
</evidence>
<dbReference type="PANTHER" id="PTHR12598:SF0">
    <property type="entry name" value="COPPER HOMEOSTASIS PROTEIN CUTC HOMOLOG"/>
    <property type="match status" value="1"/>
</dbReference>
<dbReference type="OrthoDB" id="9815677at2"/>
<comment type="caution">
    <text evidence="3">The sequence shown here is derived from an EMBL/GenBank/DDBJ whole genome shotgun (WGS) entry which is preliminary data.</text>
</comment>
<dbReference type="InterPro" id="IPR036822">
    <property type="entry name" value="CutC-like_dom_sf"/>
</dbReference>
<dbReference type="Gene3D" id="3.20.20.380">
    <property type="entry name" value="Copper homeostasis (CutC) domain"/>
    <property type="match status" value="1"/>
</dbReference>
<dbReference type="PANTHER" id="PTHR12598">
    <property type="entry name" value="COPPER HOMEOSTASIS PROTEIN CUTC"/>
    <property type="match status" value="1"/>
</dbReference>